<proteinExistence type="predicted"/>
<dbReference type="CDD" id="cd00637">
    <property type="entry name" value="7tm_classA_rhodopsin-like"/>
    <property type="match status" value="1"/>
</dbReference>
<dbReference type="Proteomes" id="UP000439903">
    <property type="component" value="Unassembled WGS sequence"/>
</dbReference>
<accession>A0A8H4ABN2</accession>
<protein>
    <recommendedName>
        <fullName evidence="6">G-protein coupled receptors family 1 profile domain-containing protein</fullName>
    </recommendedName>
</protein>
<dbReference type="OrthoDB" id="5586600at2759"/>
<evidence type="ECO:0000256" key="2">
    <source>
        <dbReference type="ARBA" id="ARBA00022692"/>
    </source>
</evidence>
<keyword evidence="3 5" id="KW-1133">Transmembrane helix</keyword>
<keyword evidence="8" id="KW-1185">Reference proteome</keyword>
<feature type="transmembrane region" description="Helical" evidence="5">
    <location>
        <begin position="187"/>
        <end position="205"/>
    </location>
</feature>
<evidence type="ECO:0000313" key="8">
    <source>
        <dbReference type="Proteomes" id="UP000439903"/>
    </source>
</evidence>
<dbReference type="InterPro" id="IPR017452">
    <property type="entry name" value="GPCR_Rhodpsn_7TM"/>
</dbReference>
<feature type="transmembrane region" description="Helical" evidence="5">
    <location>
        <begin position="238"/>
        <end position="257"/>
    </location>
</feature>
<evidence type="ECO:0000256" key="3">
    <source>
        <dbReference type="ARBA" id="ARBA00022989"/>
    </source>
</evidence>
<name>A0A8H4ABN2_GIGMA</name>
<reference evidence="7 8" key="1">
    <citation type="journal article" date="2019" name="Environ. Microbiol.">
        <title>At the nexus of three kingdoms: the genome of the mycorrhizal fungus Gigaspora margarita provides insights into plant, endobacterial and fungal interactions.</title>
        <authorList>
            <person name="Venice F."/>
            <person name="Ghignone S."/>
            <person name="Salvioli di Fossalunga A."/>
            <person name="Amselem J."/>
            <person name="Novero M."/>
            <person name="Xianan X."/>
            <person name="Sedzielewska Toro K."/>
            <person name="Morin E."/>
            <person name="Lipzen A."/>
            <person name="Grigoriev I.V."/>
            <person name="Henrissat B."/>
            <person name="Martin F.M."/>
            <person name="Bonfante P."/>
        </authorList>
    </citation>
    <scope>NUCLEOTIDE SEQUENCE [LARGE SCALE GENOMIC DNA]</scope>
    <source>
        <strain evidence="7 8">BEG34</strain>
    </source>
</reference>
<keyword evidence="2 5" id="KW-0812">Transmembrane</keyword>
<dbReference type="GO" id="GO:0005886">
    <property type="term" value="C:plasma membrane"/>
    <property type="evidence" value="ECO:0007669"/>
    <property type="project" value="TreeGrafter"/>
</dbReference>
<comment type="subcellular location">
    <subcellularLocation>
        <location evidence="1">Membrane</location>
        <topology evidence="1">Multi-pass membrane protein</topology>
    </subcellularLocation>
</comment>
<evidence type="ECO:0000313" key="7">
    <source>
        <dbReference type="EMBL" id="KAF0476153.1"/>
    </source>
</evidence>
<dbReference type="GO" id="GO:0004930">
    <property type="term" value="F:G protein-coupled receptor activity"/>
    <property type="evidence" value="ECO:0007669"/>
    <property type="project" value="TreeGrafter"/>
</dbReference>
<comment type="caution">
    <text evidence="7">The sequence shown here is derived from an EMBL/GenBank/DDBJ whole genome shotgun (WGS) entry which is preliminary data.</text>
</comment>
<feature type="transmembrane region" description="Helical" evidence="5">
    <location>
        <begin position="147"/>
        <end position="167"/>
    </location>
</feature>
<sequence length="453" mass="51494">MVRALLPTVTVPIATPQSSDDARIPGSDIVIPIGMGILFLSGFCTLYVIFRTMSRWKTTQRSLPMALRVPFYIAISDFSLFCIHVLNLGFPLFEGRPWPDDDCRLIGGVTFFLISCNMLLVGLLAMLTFLRICRRLYIDLGKCDHKLFAFVISLSFVLTMVGIPSFGSSKYWCYTNQENHRVPYITLALNFLILAIIIFCYTMTLREINSIKFRKDYKSKFDTASKHKKIEPIVVRKIIGYVLIFVIQWTPSMIYVFCQTIGYDEIWIYLVTDATINFGGIGNMIQYIINEGWRNNPDDNINNSGDISAVIVPTPSCPDPNYQISSSAPTITLPLHQSKINVNEMITIKINDYKSNTIVSDTFGDSPIIAPSIDSKVENLKNQRKDEMILKQQREIVQRDISVSSSSSQSDQSNIMNELDKIIERHNEDIIRHGGIMDRQSDNMARQSEEKIT</sequence>
<dbReference type="PANTHER" id="PTHR23112">
    <property type="entry name" value="G PROTEIN-COUPLED RECEPTOR 157-RELATED"/>
    <property type="match status" value="1"/>
</dbReference>
<gene>
    <name evidence="7" type="ORF">F8M41_024472</name>
</gene>
<feature type="transmembrane region" description="Helical" evidence="5">
    <location>
        <begin position="71"/>
        <end position="93"/>
    </location>
</feature>
<evidence type="ECO:0000256" key="1">
    <source>
        <dbReference type="ARBA" id="ARBA00004141"/>
    </source>
</evidence>
<feature type="transmembrane region" description="Helical" evidence="5">
    <location>
        <begin position="29"/>
        <end position="50"/>
    </location>
</feature>
<feature type="transmembrane region" description="Helical" evidence="5">
    <location>
        <begin position="105"/>
        <end position="127"/>
    </location>
</feature>
<dbReference type="Gene3D" id="1.20.1070.10">
    <property type="entry name" value="Rhodopsin 7-helix transmembrane proteins"/>
    <property type="match status" value="1"/>
</dbReference>
<dbReference type="AlphaFoldDB" id="A0A8H4ABN2"/>
<organism evidence="7 8">
    <name type="scientific">Gigaspora margarita</name>
    <dbReference type="NCBI Taxonomy" id="4874"/>
    <lineage>
        <taxon>Eukaryota</taxon>
        <taxon>Fungi</taxon>
        <taxon>Fungi incertae sedis</taxon>
        <taxon>Mucoromycota</taxon>
        <taxon>Glomeromycotina</taxon>
        <taxon>Glomeromycetes</taxon>
        <taxon>Diversisporales</taxon>
        <taxon>Gigasporaceae</taxon>
        <taxon>Gigaspora</taxon>
    </lineage>
</organism>
<dbReference type="EMBL" id="WTPW01000834">
    <property type="protein sequence ID" value="KAF0476153.1"/>
    <property type="molecule type" value="Genomic_DNA"/>
</dbReference>
<evidence type="ECO:0000256" key="5">
    <source>
        <dbReference type="SAM" id="Phobius"/>
    </source>
</evidence>
<dbReference type="SUPFAM" id="SSF81321">
    <property type="entry name" value="Family A G protein-coupled receptor-like"/>
    <property type="match status" value="1"/>
</dbReference>
<evidence type="ECO:0000259" key="6">
    <source>
        <dbReference type="PROSITE" id="PS50262"/>
    </source>
</evidence>
<dbReference type="PROSITE" id="PS50262">
    <property type="entry name" value="G_PROTEIN_RECEP_F1_2"/>
    <property type="match status" value="1"/>
</dbReference>
<evidence type="ECO:0000256" key="4">
    <source>
        <dbReference type="ARBA" id="ARBA00023136"/>
    </source>
</evidence>
<dbReference type="PANTHER" id="PTHR23112:SF0">
    <property type="entry name" value="TRANSMEMBRANE PROTEIN 116"/>
    <property type="match status" value="1"/>
</dbReference>
<keyword evidence="4 5" id="KW-0472">Membrane</keyword>
<dbReference type="GO" id="GO:0007189">
    <property type="term" value="P:adenylate cyclase-activating G protein-coupled receptor signaling pathway"/>
    <property type="evidence" value="ECO:0007669"/>
    <property type="project" value="TreeGrafter"/>
</dbReference>
<feature type="domain" description="G-protein coupled receptors family 1 profile" evidence="6">
    <location>
        <begin position="41"/>
        <end position="287"/>
    </location>
</feature>